<gene>
    <name evidence="2" type="ORF">GN958_ATG03483</name>
</gene>
<evidence type="ECO:0000313" key="3">
    <source>
        <dbReference type="Proteomes" id="UP000704712"/>
    </source>
</evidence>
<dbReference type="EMBL" id="JAACNO010000479">
    <property type="protein sequence ID" value="KAF4147361.1"/>
    <property type="molecule type" value="Genomic_DNA"/>
</dbReference>
<accession>A0A8S9V3F1</accession>
<dbReference type="Proteomes" id="UP000704712">
    <property type="component" value="Unassembled WGS sequence"/>
</dbReference>
<protein>
    <submittedName>
        <fullName evidence="2">Uncharacterized protein</fullName>
    </submittedName>
</protein>
<reference evidence="2" key="1">
    <citation type="submission" date="2020-03" db="EMBL/GenBank/DDBJ databases">
        <title>Hybrid Assembly of Korean Phytophthora infestans isolates.</title>
        <authorList>
            <person name="Prokchorchik M."/>
            <person name="Lee Y."/>
            <person name="Seo J."/>
            <person name="Cho J.-H."/>
            <person name="Park Y.-E."/>
            <person name="Jang D.-C."/>
            <person name="Im J.-S."/>
            <person name="Choi J.-G."/>
            <person name="Park H.-J."/>
            <person name="Lee G.-B."/>
            <person name="Lee Y.-G."/>
            <person name="Hong S.-Y."/>
            <person name="Cho K."/>
            <person name="Sohn K.H."/>
        </authorList>
    </citation>
    <scope>NUCLEOTIDE SEQUENCE</scope>
    <source>
        <strain evidence="2">KR_2_A2</strain>
    </source>
</reference>
<feature type="region of interest" description="Disordered" evidence="1">
    <location>
        <begin position="156"/>
        <end position="217"/>
    </location>
</feature>
<comment type="caution">
    <text evidence="2">The sequence shown here is derived from an EMBL/GenBank/DDBJ whole genome shotgun (WGS) entry which is preliminary data.</text>
</comment>
<name>A0A8S9V3F1_PHYIN</name>
<evidence type="ECO:0000313" key="2">
    <source>
        <dbReference type="EMBL" id="KAF4147361.1"/>
    </source>
</evidence>
<proteinExistence type="predicted"/>
<sequence length="563" mass="62549">MPLSACIEHRTLIRVCMYEIGKAESEITEDEWKSYFLEARRSEVQDPARLAQAMRALSMDTSLPDAESRVMKLVTDFNAILDSQAMDDFPLEEPKMTVTFLCAALKSQALKQTVITELKRTVHKSTKKSVKVFLYWLKSRVSAFLLFESAIQHTVSSTPNGGALSNPGKTNFKPHNTRRNDRFQRAPGGAVSKDAVPRRGPPPGTSSATKVPGQPRKSFKCRDATHGVFQCLLASATEAKEQYEKLRKQSKTVGAVALAPQIPAVLSKVQTTAHARRSSLLQCVVKGVVEATAKPDSGAEVSVVSPRLLQELSAKGQWMKCQDLTRSESIEGITKEPMIITQEVKLDLQFATANGNLTLINVTCWVVGAGLPPGMGDILLSESVMGRLGYNPQERLDKARSVSGIYDMDDGSEVSGVRRVLAYASTGQQPATTPEEQGLQEEEEQCCFPEVDFAQDREDERAIEWSTLEAKLEEAAKLGCSTAFRTELTQILFEYRDVFRIKLERDPLVDMPPMKVTLKPDAVPSRCKARWPEHRAFMKKHVQELIDAGLCYRNPHSKWCSLL</sequence>
<organism evidence="2 3">
    <name type="scientific">Phytophthora infestans</name>
    <name type="common">Potato late blight agent</name>
    <name type="synonym">Botrytis infestans</name>
    <dbReference type="NCBI Taxonomy" id="4787"/>
    <lineage>
        <taxon>Eukaryota</taxon>
        <taxon>Sar</taxon>
        <taxon>Stramenopiles</taxon>
        <taxon>Oomycota</taxon>
        <taxon>Peronosporomycetes</taxon>
        <taxon>Peronosporales</taxon>
        <taxon>Peronosporaceae</taxon>
        <taxon>Phytophthora</taxon>
    </lineage>
</organism>
<dbReference type="AlphaFoldDB" id="A0A8S9V3F1"/>
<evidence type="ECO:0000256" key="1">
    <source>
        <dbReference type="SAM" id="MobiDB-lite"/>
    </source>
</evidence>